<feature type="region of interest" description="Disordered" evidence="1">
    <location>
        <begin position="43"/>
        <end position="72"/>
    </location>
</feature>
<dbReference type="EMBL" id="CP000927">
    <property type="protein sequence ID" value="ABZ69931.1"/>
    <property type="molecule type" value="Genomic_DNA"/>
</dbReference>
<dbReference type="HOGENOM" id="CLU_1118592_0_0_5"/>
<organism evidence="2">
    <name type="scientific">Caulobacter sp. (strain K31)</name>
    <dbReference type="NCBI Taxonomy" id="366602"/>
    <lineage>
        <taxon>Bacteria</taxon>
        <taxon>Pseudomonadati</taxon>
        <taxon>Pseudomonadota</taxon>
        <taxon>Alphaproteobacteria</taxon>
        <taxon>Caulobacterales</taxon>
        <taxon>Caulobacteraceae</taxon>
        <taxon>Caulobacter</taxon>
    </lineage>
</organism>
<proteinExistence type="predicted"/>
<accession>B0SUQ3</accession>
<sequence precursor="true">MRLSKTRRGRLGRGIVLVAAVGLHALVLLLLARPAPLSFPDYSNDEDTVDVSLERPRRPSRSTARAEVDSPAPRAPAIIAPAAVEALPLEPLAARPTTASGPAASSPRGDLGAALRSGGYACGSGRALLLTPEERARCEEKLGALALKAPPLPAPIDPDKRAYYDAVAEAYRDPGQMVPLTARGAGGMFAAERSVHLGHGPRVGCSVKFGPNARKAPKGPANALRAGPCFIQPPNGSLSPEADIRKPY</sequence>
<name>B0SUQ3_CAUSK</name>
<protein>
    <submittedName>
        <fullName evidence="2">Uncharacterized protein</fullName>
    </submittedName>
</protein>
<feature type="region of interest" description="Disordered" evidence="1">
    <location>
        <begin position="216"/>
        <end position="248"/>
    </location>
</feature>
<feature type="compositionally biased region" description="Low complexity" evidence="1">
    <location>
        <begin position="61"/>
        <end position="72"/>
    </location>
</feature>
<dbReference type="AlphaFoldDB" id="B0SUQ3"/>
<evidence type="ECO:0000256" key="1">
    <source>
        <dbReference type="SAM" id="MobiDB-lite"/>
    </source>
</evidence>
<reference evidence="2" key="1">
    <citation type="submission" date="2008-01" db="EMBL/GenBank/DDBJ databases">
        <title>Complete sequence of chromosome of Caulobacter sp. K31.</title>
        <authorList>
            <consortium name="US DOE Joint Genome Institute"/>
            <person name="Copeland A."/>
            <person name="Lucas S."/>
            <person name="Lapidus A."/>
            <person name="Barry K."/>
            <person name="Glavina del Rio T."/>
            <person name="Dalin E."/>
            <person name="Tice H."/>
            <person name="Pitluck S."/>
            <person name="Bruce D."/>
            <person name="Goodwin L."/>
            <person name="Thompson L.S."/>
            <person name="Brettin T."/>
            <person name="Detter J.C."/>
            <person name="Han C."/>
            <person name="Schmutz J."/>
            <person name="Larimer F."/>
            <person name="Land M."/>
            <person name="Hauser L."/>
            <person name="Kyrpides N."/>
            <person name="Kim E."/>
            <person name="Stephens C."/>
            <person name="Richardson P."/>
        </authorList>
    </citation>
    <scope>NUCLEOTIDE SEQUENCE [LARGE SCALE GENOMIC DNA]</scope>
    <source>
        <strain evidence="2">K31</strain>
    </source>
</reference>
<gene>
    <name evidence="2" type="ordered locus">Caul_0800</name>
</gene>
<evidence type="ECO:0000313" key="2">
    <source>
        <dbReference type="EMBL" id="ABZ69931.1"/>
    </source>
</evidence>
<dbReference type="KEGG" id="cak:Caul_0800"/>